<dbReference type="InterPro" id="IPR036526">
    <property type="entry name" value="C-N_Hydrolase_sf"/>
</dbReference>
<comment type="caution">
    <text evidence="11">The sequence shown here is derived from an EMBL/GenBank/DDBJ whole genome shotgun (WGS) entry which is preliminary data.</text>
</comment>
<dbReference type="CDD" id="cd00553">
    <property type="entry name" value="NAD_synthase"/>
    <property type="match status" value="1"/>
</dbReference>
<gene>
    <name evidence="7" type="primary">nadE</name>
    <name evidence="11" type="ORF">ENV79_01370</name>
</gene>
<feature type="binding site" evidence="7">
    <location>
        <position position="173"/>
    </location>
    <ligand>
        <name>L-glutamine</name>
        <dbReference type="ChEBI" id="CHEBI:58359"/>
    </ligand>
</feature>
<dbReference type="InterPro" id="IPR003010">
    <property type="entry name" value="C-N_Hydrolase"/>
</dbReference>
<dbReference type="NCBIfam" id="NF010588">
    <property type="entry name" value="PRK13981.1"/>
    <property type="match status" value="1"/>
</dbReference>
<protein>
    <recommendedName>
        <fullName evidence="7 8">Glutamine-dependent NAD(+) synthetase</fullName>
        <ecNumber evidence="7 8">6.3.5.1</ecNumber>
    </recommendedName>
    <alternativeName>
        <fullName evidence="7 8">NAD(+) synthase [glutamine-hydrolyzing]</fullName>
    </alternativeName>
</protein>
<dbReference type="SUPFAM" id="SSF52402">
    <property type="entry name" value="Adenine nucleotide alpha hydrolases-like"/>
    <property type="match status" value="1"/>
</dbReference>
<evidence type="ECO:0000256" key="3">
    <source>
        <dbReference type="ARBA" id="ARBA00022598"/>
    </source>
</evidence>
<evidence type="ECO:0000256" key="9">
    <source>
        <dbReference type="RuleBase" id="RU003811"/>
    </source>
</evidence>
<comment type="similarity">
    <text evidence="9">Belongs to the NAD synthetase family.</text>
</comment>
<comment type="function">
    <text evidence="7">Catalyzes the ATP-dependent amidation of deamido-NAD to form NAD. Uses L-glutamine as a nitrogen source.</text>
</comment>
<feature type="domain" description="CN hydrolase" evidence="10">
    <location>
        <begin position="1"/>
        <end position="237"/>
    </location>
</feature>
<evidence type="ECO:0000256" key="6">
    <source>
        <dbReference type="ARBA" id="ARBA00023027"/>
    </source>
</evidence>
<dbReference type="InterPro" id="IPR022310">
    <property type="entry name" value="NAD/GMP_synthase"/>
</dbReference>
<proteinExistence type="inferred from homology"/>
<feature type="binding site" evidence="7">
    <location>
        <begin position="276"/>
        <end position="283"/>
    </location>
    <ligand>
        <name>ATP</name>
        <dbReference type="ChEBI" id="CHEBI:30616"/>
    </ligand>
</feature>
<dbReference type="Gene3D" id="3.40.50.620">
    <property type="entry name" value="HUPs"/>
    <property type="match status" value="1"/>
</dbReference>
<keyword evidence="4 7" id="KW-0547">Nucleotide-binding</keyword>
<evidence type="ECO:0000256" key="4">
    <source>
        <dbReference type="ARBA" id="ARBA00022741"/>
    </source>
</evidence>
<dbReference type="PIRSF" id="PIRSF006630">
    <property type="entry name" value="NADS_GAT"/>
    <property type="match status" value="1"/>
</dbReference>
<dbReference type="GO" id="GO:0009435">
    <property type="term" value="P:NAD+ biosynthetic process"/>
    <property type="evidence" value="ECO:0007669"/>
    <property type="project" value="UniProtKB-UniRule"/>
</dbReference>
<dbReference type="NCBIfam" id="TIGR00552">
    <property type="entry name" value="nadE"/>
    <property type="match status" value="1"/>
</dbReference>
<evidence type="ECO:0000256" key="2">
    <source>
        <dbReference type="ARBA" id="ARBA00007145"/>
    </source>
</evidence>
<dbReference type="Pfam" id="PF00795">
    <property type="entry name" value="CN_hydrolase"/>
    <property type="match status" value="1"/>
</dbReference>
<dbReference type="GO" id="GO:0008795">
    <property type="term" value="F:NAD+ synthase activity"/>
    <property type="evidence" value="ECO:0007669"/>
    <property type="project" value="UniProtKB-UniRule"/>
</dbReference>
<feature type="binding site" evidence="7">
    <location>
        <position position="383"/>
    </location>
    <ligand>
        <name>ATP</name>
        <dbReference type="ChEBI" id="CHEBI:30616"/>
    </ligand>
</feature>
<organism evidence="11">
    <name type="scientific">candidate division WOR-3 bacterium</name>
    <dbReference type="NCBI Taxonomy" id="2052148"/>
    <lineage>
        <taxon>Bacteria</taxon>
        <taxon>Bacteria division WOR-3</taxon>
    </lineage>
</organism>
<dbReference type="AlphaFoldDB" id="A0A7V5XZQ6"/>
<dbReference type="UniPathway" id="UPA00253">
    <property type="reaction ID" value="UER00334"/>
</dbReference>
<dbReference type="CDD" id="cd07570">
    <property type="entry name" value="GAT_Gln-NAD-synth"/>
    <property type="match status" value="1"/>
</dbReference>
<evidence type="ECO:0000256" key="1">
    <source>
        <dbReference type="ARBA" id="ARBA00005188"/>
    </source>
</evidence>
<evidence type="ECO:0000256" key="7">
    <source>
        <dbReference type="HAMAP-Rule" id="MF_02090"/>
    </source>
</evidence>
<evidence type="ECO:0000313" key="11">
    <source>
        <dbReference type="EMBL" id="HHR48283.1"/>
    </source>
</evidence>
<dbReference type="GO" id="GO:0003952">
    <property type="term" value="F:NAD+ synthase (glutamine-hydrolyzing) activity"/>
    <property type="evidence" value="ECO:0007669"/>
    <property type="project" value="UniProtKB-UniRule"/>
</dbReference>
<evidence type="ECO:0000256" key="8">
    <source>
        <dbReference type="PIRNR" id="PIRNR006630"/>
    </source>
</evidence>
<accession>A0A7V5XZQ6</accession>
<dbReference type="Pfam" id="PF02540">
    <property type="entry name" value="NAD_synthase"/>
    <property type="match status" value="1"/>
</dbReference>
<dbReference type="InterPro" id="IPR003694">
    <property type="entry name" value="NAD_synthase"/>
</dbReference>
<comment type="caution">
    <text evidence="7">Lacks conserved residue(s) required for the propagation of feature annotation.</text>
</comment>
<dbReference type="SUPFAM" id="SSF56317">
    <property type="entry name" value="Carbon-nitrogen hydrolase"/>
    <property type="match status" value="1"/>
</dbReference>
<comment type="catalytic activity">
    <reaction evidence="7 8">
        <text>deamido-NAD(+) + L-glutamine + ATP + H2O = L-glutamate + AMP + diphosphate + NAD(+) + H(+)</text>
        <dbReference type="Rhea" id="RHEA:24384"/>
        <dbReference type="ChEBI" id="CHEBI:15377"/>
        <dbReference type="ChEBI" id="CHEBI:15378"/>
        <dbReference type="ChEBI" id="CHEBI:29985"/>
        <dbReference type="ChEBI" id="CHEBI:30616"/>
        <dbReference type="ChEBI" id="CHEBI:33019"/>
        <dbReference type="ChEBI" id="CHEBI:57540"/>
        <dbReference type="ChEBI" id="CHEBI:58359"/>
        <dbReference type="ChEBI" id="CHEBI:58437"/>
        <dbReference type="ChEBI" id="CHEBI:456215"/>
        <dbReference type="EC" id="6.3.5.1"/>
    </reaction>
</comment>
<reference evidence="11" key="1">
    <citation type="journal article" date="2020" name="mSystems">
        <title>Genome- and Community-Level Interaction Insights into Carbon Utilization and Element Cycling Functions of Hydrothermarchaeota in Hydrothermal Sediment.</title>
        <authorList>
            <person name="Zhou Z."/>
            <person name="Liu Y."/>
            <person name="Xu W."/>
            <person name="Pan J."/>
            <person name="Luo Z.H."/>
            <person name="Li M."/>
        </authorList>
    </citation>
    <scope>NUCLEOTIDE SEQUENCE [LARGE SCALE GENOMIC DNA]</scope>
    <source>
        <strain evidence="11">SpSt-791</strain>
    </source>
</reference>
<evidence type="ECO:0000256" key="5">
    <source>
        <dbReference type="ARBA" id="ARBA00022840"/>
    </source>
</evidence>
<keyword evidence="5 7" id="KW-0067">ATP-binding</keyword>
<dbReference type="InterPro" id="IPR014729">
    <property type="entry name" value="Rossmann-like_a/b/a_fold"/>
</dbReference>
<dbReference type="GO" id="GO:0004359">
    <property type="term" value="F:glutaminase activity"/>
    <property type="evidence" value="ECO:0007669"/>
    <property type="project" value="InterPro"/>
</dbReference>
<name>A0A7V5XZQ6_UNCW3</name>
<dbReference type="FunFam" id="3.40.50.620:FF:000106">
    <property type="entry name" value="Glutamine-dependent NAD(+) synthetase"/>
    <property type="match status" value="1"/>
</dbReference>
<keyword evidence="3 7" id="KW-0436">Ligase</keyword>
<feature type="binding site" evidence="7">
    <location>
        <position position="498"/>
    </location>
    <ligand>
        <name>deamido-NAD(+)</name>
        <dbReference type="ChEBI" id="CHEBI:58437"/>
        <note>ligand shared between two neighboring subunits</note>
    </ligand>
</feature>
<evidence type="ECO:0000259" key="10">
    <source>
        <dbReference type="PROSITE" id="PS50263"/>
    </source>
</evidence>
<feature type="binding site" evidence="7">
    <location>
        <position position="388"/>
    </location>
    <ligand>
        <name>deamido-NAD(+)</name>
        <dbReference type="ChEBI" id="CHEBI:58437"/>
        <note>ligand shared between two neighboring subunits</note>
    </ligand>
</feature>
<dbReference type="PANTHER" id="PTHR23090">
    <property type="entry name" value="NH 3 /GLUTAMINE-DEPENDENT NAD + SYNTHETASE"/>
    <property type="match status" value="1"/>
</dbReference>
<feature type="active site" description="For glutaminase activity" evidence="7">
    <location>
        <position position="108"/>
    </location>
</feature>
<dbReference type="GO" id="GO:0005524">
    <property type="term" value="F:ATP binding"/>
    <property type="evidence" value="ECO:0007669"/>
    <property type="project" value="UniProtKB-UniRule"/>
</dbReference>
<comment type="similarity">
    <text evidence="2 7 8">In the C-terminal section; belongs to the NAD synthetase family.</text>
</comment>
<dbReference type="GO" id="GO:0005737">
    <property type="term" value="C:cytoplasm"/>
    <property type="evidence" value="ECO:0007669"/>
    <property type="project" value="InterPro"/>
</dbReference>
<dbReference type="InterPro" id="IPR014445">
    <property type="entry name" value="Gln-dep_NAD_synthase"/>
</dbReference>
<dbReference type="PANTHER" id="PTHR23090:SF9">
    <property type="entry name" value="GLUTAMINE-DEPENDENT NAD(+) SYNTHETASE"/>
    <property type="match status" value="1"/>
</dbReference>
<feature type="binding site" evidence="7">
    <location>
        <position position="359"/>
    </location>
    <ligand>
        <name>deamido-NAD(+)</name>
        <dbReference type="ChEBI" id="CHEBI:58437"/>
        <note>ligand shared between two neighboring subunits</note>
    </ligand>
</feature>
<comment type="pathway">
    <text evidence="1 7 8">Cofactor biosynthesis; NAD(+) biosynthesis; NAD(+) from deamido-NAD(+) (L-Gln route): step 1/1.</text>
</comment>
<dbReference type="PROSITE" id="PS50263">
    <property type="entry name" value="CN_HYDROLASE"/>
    <property type="match status" value="1"/>
</dbReference>
<dbReference type="EC" id="6.3.5.1" evidence="7 8"/>
<dbReference type="EMBL" id="DTHS01000013">
    <property type="protein sequence ID" value="HHR48283.1"/>
    <property type="molecule type" value="Genomic_DNA"/>
</dbReference>
<feature type="active site" description="Proton acceptor; for glutaminase activity" evidence="7">
    <location>
        <position position="41"/>
    </location>
</feature>
<keyword evidence="6 7" id="KW-0520">NAD</keyword>
<dbReference type="Gene3D" id="3.60.110.10">
    <property type="entry name" value="Carbon-nitrogen hydrolase"/>
    <property type="match status" value="1"/>
</dbReference>
<dbReference type="HAMAP" id="MF_02090">
    <property type="entry name" value="NadE_glutamine_dep"/>
    <property type="match status" value="1"/>
</dbReference>
<sequence length="526" mass="60023">MRIGVAQLNSTIGDFKGNLQKVINTIRMAKERNINLLVFPELFLTGYFPKDLLKKPDFLNNVRRALNMIMRNTEGISVIIGLPLRVGRNFLNTACLIKDNRFLGFSAKTNLSLIERNYFIPSQRRGVFNLDGKKIGINLGEDLEGNYDVIREQKRRGAELVINLSARPFYIGKDELIKDLLKKKAQNNNLKIIYCNLVGGNDGEVFDGGSMVVSEKGEILIRAKRFEEDLIVYDETIIYAPIIEKEKEKWEEIFKAITLGIKDYVRKNNFKKVILGISGGIDSSLVAVLATCALGKENVVGVIMPGPYSSKESVEDARILADNLGIEFLEISIDNIYKEYLNTLKPIFKDLPFDKTEENIQARIRGNILMALANKYNYLVLTTGNKSEIAVGYFTLYGDASGGFSPIADLTKQEVYELASYLNEKYKFIPERVFTKKPSAELRANQEDEKDLLPYSQLDEILKYYLVENQPIKNIVRKGFSLKDINKVITLFYRSEFKRKQLSLKLSLKKESFDFPITHRFYPTPK</sequence>